<keyword evidence="4" id="KW-1185">Reference proteome</keyword>
<dbReference type="SUPFAM" id="SSF52540">
    <property type="entry name" value="P-loop containing nucleoside triphosphate hydrolases"/>
    <property type="match status" value="1"/>
</dbReference>
<evidence type="ECO:0000313" key="4">
    <source>
        <dbReference type="Proteomes" id="UP001500974"/>
    </source>
</evidence>
<dbReference type="Pfam" id="PF00271">
    <property type="entry name" value="Helicase_C"/>
    <property type="match status" value="1"/>
</dbReference>
<evidence type="ECO:0000259" key="2">
    <source>
        <dbReference type="Pfam" id="PF00271"/>
    </source>
</evidence>
<feature type="region of interest" description="Disordered" evidence="1">
    <location>
        <begin position="1"/>
        <end position="22"/>
    </location>
</feature>
<dbReference type="Gene3D" id="3.40.50.300">
    <property type="entry name" value="P-loop containing nucleotide triphosphate hydrolases"/>
    <property type="match status" value="1"/>
</dbReference>
<dbReference type="RefSeq" id="WP_346028599.1">
    <property type="nucleotide sequence ID" value="NZ_BAAAON010000003.1"/>
</dbReference>
<reference evidence="3 4" key="1">
    <citation type="journal article" date="2019" name="Int. J. Syst. Evol. Microbiol.">
        <title>The Global Catalogue of Microorganisms (GCM) 10K type strain sequencing project: providing services to taxonomists for standard genome sequencing and annotation.</title>
        <authorList>
            <consortium name="The Broad Institute Genomics Platform"/>
            <consortium name="The Broad Institute Genome Sequencing Center for Infectious Disease"/>
            <person name="Wu L."/>
            <person name="Ma J."/>
        </authorList>
    </citation>
    <scope>NUCLEOTIDE SEQUENCE [LARGE SCALE GENOMIC DNA]</scope>
    <source>
        <strain evidence="3 4">JCM 14917</strain>
    </source>
</reference>
<evidence type="ECO:0000313" key="3">
    <source>
        <dbReference type="EMBL" id="GAA2177240.1"/>
    </source>
</evidence>
<dbReference type="Proteomes" id="UP001500974">
    <property type="component" value="Unassembled WGS sequence"/>
</dbReference>
<sequence>MSDRFAMRYSSTKSDDGDNNRMPDVRRAFNSPFWPFVLASTSVGQEGIDFHWWAHSVIHWDVPGNPVDYEQREERVHRYLGHAVRKNVAEAHGAAVLRRGVLNPREALFEAAAAHVADQPADQANEFAPHWIHRASTKFSGDCWIIL</sequence>
<gene>
    <name evidence="3" type="ORF">GCM10009784_27090</name>
</gene>
<evidence type="ECO:0000256" key="1">
    <source>
        <dbReference type="SAM" id="MobiDB-lite"/>
    </source>
</evidence>
<dbReference type="InterPro" id="IPR027417">
    <property type="entry name" value="P-loop_NTPase"/>
</dbReference>
<dbReference type="EMBL" id="BAAAON010000003">
    <property type="protein sequence ID" value="GAA2177240.1"/>
    <property type="molecule type" value="Genomic_DNA"/>
</dbReference>
<organism evidence="3 4">
    <name type="scientific">Arthrobacter parietis</name>
    <dbReference type="NCBI Taxonomy" id="271434"/>
    <lineage>
        <taxon>Bacteria</taxon>
        <taxon>Bacillati</taxon>
        <taxon>Actinomycetota</taxon>
        <taxon>Actinomycetes</taxon>
        <taxon>Micrococcales</taxon>
        <taxon>Micrococcaceae</taxon>
        <taxon>Arthrobacter</taxon>
    </lineage>
</organism>
<feature type="compositionally biased region" description="Basic and acidic residues" evidence="1">
    <location>
        <begin position="13"/>
        <end position="22"/>
    </location>
</feature>
<accession>A0ABN3AZS3</accession>
<feature type="domain" description="Helicase C-terminal" evidence="2">
    <location>
        <begin position="35"/>
        <end position="79"/>
    </location>
</feature>
<proteinExistence type="predicted"/>
<protein>
    <recommendedName>
        <fullName evidence="2">Helicase C-terminal domain-containing protein</fullName>
    </recommendedName>
</protein>
<comment type="caution">
    <text evidence="3">The sequence shown here is derived from an EMBL/GenBank/DDBJ whole genome shotgun (WGS) entry which is preliminary data.</text>
</comment>
<dbReference type="InterPro" id="IPR001650">
    <property type="entry name" value="Helicase_C-like"/>
</dbReference>
<name>A0ABN3AZS3_9MICC</name>